<keyword evidence="2 4" id="KW-1133">Transmembrane helix</keyword>
<evidence type="ECO:0000256" key="3">
    <source>
        <dbReference type="ARBA" id="ARBA00023136"/>
    </source>
</evidence>
<name>A0A3S0A8C7_9HYPH</name>
<protein>
    <submittedName>
        <fullName evidence="6">MFS transporter</fullName>
    </submittedName>
</protein>
<feature type="transmembrane region" description="Helical" evidence="4">
    <location>
        <begin position="144"/>
        <end position="164"/>
    </location>
</feature>
<dbReference type="InterPro" id="IPR011701">
    <property type="entry name" value="MFS"/>
</dbReference>
<evidence type="ECO:0000256" key="1">
    <source>
        <dbReference type="ARBA" id="ARBA00022692"/>
    </source>
</evidence>
<feature type="transmembrane region" description="Helical" evidence="4">
    <location>
        <begin position="344"/>
        <end position="367"/>
    </location>
</feature>
<feature type="transmembrane region" description="Helical" evidence="4">
    <location>
        <begin position="255"/>
        <end position="274"/>
    </location>
</feature>
<accession>A0A3S0A8C7</accession>
<reference evidence="6 7" key="1">
    <citation type="submission" date="2018-12" db="EMBL/GenBank/DDBJ databases">
        <title>Mesorhizobium carbonis sp. nov., isolated from coal mine water.</title>
        <authorList>
            <person name="Xin W."/>
            <person name="Xu Z."/>
            <person name="Xiang F."/>
            <person name="Zhang J."/>
            <person name="Xi L."/>
            <person name="Liu J."/>
        </authorList>
    </citation>
    <scope>NUCLEOTIDE SEQUENCE [LARGE SCALE GENOMIC DNA]</scope>
    <source>
        <strain evidence="6 7">B2.3</strain>
    </source>
</reference>
<dbReference type="InterPro" id="IPR036259">
    <property type="entry name" value="MFS_trans_sf"/>
</dbReference>
<dbReference type="PANTHER" id="PTHR11360">
    <property type="entry name" value="MONOCARBOXYLATE TRANSPORTER"/>
    <property type="match status" value="1"/>
</dbReference>
<sequence length="414" mass="44859">MPFLVFLRDNARWLAGGFLLTFFSSFGQTFFISLSAGDVRREYGLSHGDFGLIYMVATLGSALTLPKLGQIVDRHPAQKVALVTMPMLALAAVMMSVSSHVVVLVLSIYMLRLFGQGMMTHNAMTAMARWFSAQRGRAVSVTTLGHNAGEAVFPLLFVLVAGLVGWRNSWLVAAAVLMLFALPAIFGLIAVERAPRASDPVSTKPVARDWTRAEVLGDPLFYLLLMGVMAPGFIGTTIFFHQVYLVELRGWSLELFAGSFTFMAAMTITFALIAGQLVDRFSAVSLLPTFLVPLGLSCLALGLLEAQWSVFVFMALLGLSYGFSSTLFGSLWPEIYGLKHLGSIRAVMVAILVFATAMGPGLTGYLIDIGIALPAQIVVMGLYCFAMVAVMSVVTRRLRQRSLSASHPSDTSRS</sequence>
<feature type="transmembrane region" description="Helical" evidence="4">
    <location>
        <begin position="373"/>
        <end position="394"/>
    </location>
</feature>
<feature type="transmembrane region" description="Helical" evidence="4">
    <location>
        <begin position="80"/>
        <end position="107"/>
    </location>
</feature>
<keyword evidence="1 4" id="KW-0812">Transmembrane</keyword>
<feature type="transmembrane region" description="Helical" evidence="4">
    <location>
        <begin position="220"/>
        <end position="243"/>
    </location>
</feature>
<dbReference type="InterPro" id="IPR050327">
    <property type="entry name" value="Proton-linked_MCT"/>
</dbReference>
<gene>
    <name evidence="6" type="ORF">EJC49_07810</name>
</gene>
<dbReference type="Pfam" id="PF07690">
    <property type="entry name" value="MFS_1"/>
    <property type="match status" value="1"/>
</dbReference>
<dbReference type="PROSITE" id="PS50850">
    <property type="entry name" value="MFS"/>
    <property type="match status" value="1"/>
</dbReference>
<comment type="caution">
    <text evidence="6">The sequence shown here is derived from an EMBL/GenBank/DDBJ whole genome shotgun (WGS) entry which is preliminary data.</text>
</comment>
<dbReference type="InterPro" id="IPR020846">
    <property type="entry name" value="MFS_dom"/>
</dbReference>
<proteinExistence type="predicted"/>
<evidence type="ECO:0000313" key="7">
    <source>
        <dbReference type="Proteomes" id="UP000278398"/>
    </source>
</evidence>
<feature type="domain" description="Major facilitator superfamily (MFS) profile" evidence="5">
    <location>
        <begin position="13"/>
        <end position="399"/>
    </location>
</feature>
<evidence type="ECO:0000259" key="5">
    <source>
        <dbReference type="PROSITE" id="PS50850"/>
    </source>
</evidence>
<feature type="transmembrane region" description="Helical" evidence="4">
    <location>
        <begin position="281"/>
        <end position="304"/>
    </location>
</feature>
<evidence type="ECO:0000313" key="6">
    <source>
        <dbReference type="EMBL" id="RST86988.1"/>
    </source>
</evidence>
<evidence type="ECO:0000256" key="4">
    <source>
        <dbReference type="SAM" id="Phobius"/>
    </source>
</evidence>
<dbReference type="Gene3D" id="1.20.1250.20">
    <property type="entry name" value="MFS general substrate transporter like domains"/>
    <property type="match status" value="2"/>
</dbReference>
<keyword evidence="3 4" id="KW-0472">Membrane</keyword>
<dbReference type="SUPFAM" id="SSF103473">
    <property type="entry name" value="MFS general substrate transporter"/>
    <property type="match status" value="1"/>
</dbReference>
<dbReference type="AlphaFoldDB" id="A0A3S0A8C7"/>
<dbReference type="Proteomes" id="UP000278398">
    <property type="component" value="Unassembled WGS sequence"/>
</dbReference>
<dbReference type="GO" id="GO:0022857">
    <property type="term" value="F:transmembrane transporter activity"/>
    <property type="evidence" value="ECO:0007669"/>
    <property type="project" value="InterPro"/>
</dbReference>
<dbReference type="PANTHER" id="PTHR11360:SF308">
    <property type="entry name" value="BLL3089 PROTEIN"/>
    <property type="match status" value="1"/>
</dbReference>
<dbReference type="RefSeq" id="WP_126699012.1">
    <property type="nucleotide sequence ID" value="NZ_RWKW01000028.1"/>
</dbReference>
<dbReference type="OrthoDB" id="1404228at2"/>
<keyword evidence="7" id="KW-1185">Reference proteome</keyword>
<evidence type="ECO:0000256" key="2">
    <source>
        <dbReference type="ARBA" id="ARBA00022989"/>
    </source>
</evidence>
<dbReference type="EMBL" id="RWKW01000028">
    <property type="protein sequence ID" value="RST86988.1"/>
    <property type="molecule type" value="Genomic_DNA"/>
</dbReference>
<organism evidence="6 7">
    <name type="scientific">Aquibium carbonis</name>
    <dbReference type="NCBI Taxonomy" id="2495581"/>
    <lineage>
        <taxon>Bacteria</taxon>
        <taxon>Pseudomonadati</taxon>
        <taxon>Pseudomonadota</taxon>
        <taxon>Alphaproteobacteria</taxon>
        <taxon>Hyphomicrobiales</taxon>
        <taxon>Phyllobacteriaceae</taxon>
        <taxon>Aquibium</taxon>
    </lineage>
</organism>
<feature type="transmembrane region" description="Helical" evidence="4">
    <location>
        <begin position="51"/>
        <end position="68"/>
    </location>
</feature>
<feature type="transmembrane region" description="Helical" evidence="4">
    <location>
        <begin position="310"/>
        <end position="332"/>
    </location>
</feature>
<feature type="transmembrane region" description="Helical" evidence="4">
    <location>
        <begin position="170"/>
        <end position="191"/>
    </location>
</feature>